<sequence>MRQPFFHPDAFGPPTPRIDEVDLRTLHRRSRYEVRTEDGWNLAVTRYQPIRQLFPQPIFGEPMLLVHGFSQNRHAWTCGEFVKHMLFYGADIHILELRGHGLSSVERQRERAREEGTALPADLDYGWDVDSYFLHDVPAAVRAVKRVTRREKIFYCGHSLGGMLGYGYAGMSDDLAGLVTVGAPCDPGKGFLPVRLLSFLGPPFEQLVDAALAAAWGQAALAFALRRSLRRAAAGLPMLGERLALLLGEQGEAPARRRFRYYPTDAALHLLERALTSPAAWEAWARVARHYAFIANPGRFTPREIRSILREGAEREPRGVVAQMARWFRRGELVCYRTRYDFKAHYDRITIPMAIIFGDLDPLAGIRSTRAIFAAARSEYLLWRPVKGNSHLELTMGRDIRQICFDVKNLVEYARKA</sequence>
<name>A0ABM7X8D2_9BACT</name>
<dbReference type="Proteomes" id="UP001162734">
    <property type="component" value="Chromosome"/>
</dbReference>
<evidence type="ECO:0000256" key="1">
    <source>
        <dbReference type="ARBA" id="ARBA00022963"/>
    </source>
</evidence>
<dbReference type="InterPro" id="IPR000073">
    <property type="entry name" value="AB_hydrolase_1"/>
</dbReference>
<protein>
    <recommendedName>
        <fullName evidence="3">AB hydrolase-1 domain-containing protein</fullName>
    </recommendedName>
</protein>
<dbReference type="RefSeq" id="WP_248345264.1">
    <property type="nucleotide sequence ID" value="NZ_AP025592.1"/>
</dbReference>
<organism evidence="4 5">
    <name type="scientific">Anaeromyxobacter paludicola</name>
    <dbReference type="NCBI Taxonomy" id="2918171"/>
    <lineage>
        <taxon>Bacteria</taxon>
        <taxon>Pseudomonadati</taxon>
        <taxon>Myxococcota</taxon>
        <taxon>Myxococcia</taxon>
        <taxon>Myxococcales</taxon>
        <taxon>Cystobacterineae</taxon>
        <taxon>Anaeromyxobacteraceae</taxon>
        <taxon>Anaeromyxobacter</taxon>
    </lineage>
</organism>
<feature type="domain" description="AB hydrolase-1" evidence="3">
    <location>
        <begin position="62"/>
        <end position="370"/>
    </location>
</feature>
<evidence type="ECO:0000259" key="3">
    <source>
        <dbReference type="Pfam" id="PF00561"/>
    </source>
</evidence>
<keyword evidence="5" id="KW-1185">Reference proteome</keyword>
<keyword evidence="1" id="KW-0442">Lipid degradation</keyword>
<reference evidence="5" key="1">
    <citation type="journal article" date="2022" name="Int. J. Syst. Evol. Microbiol.">
        <title>Anaeromyxobacter oryzae sp. nov., Anaeromyxobacter diazotrophicus sp. nov. and Anaeromyxobacter paludicola sp. nov., isolated from paddy soils.</title>
        <authorList>
            <person name="Itoh H."/>
            <person name="Xu Z."/>
            <person name="Mise K."/>
            <person name="Masuda Y."/>
            <person name="Ushijima N."/>
            <person name="Hayakawa C."/>
            <person name="Shiratori Y."/>
            <person name="Senoo K."/>
        </authorList>
    </citation>
    <scope>NUCLEOTIDE SEQUENCE [LARGE SCALE GENOMIC DNA]</scope>
    <source>
        <strain evidence="5">Red630</strain>
    </source>
</reference>
<accession>A0ABM7X8D2</accession>
<evidence type="ECO:0000256" key="2">
    <source>
        <dbReference type="ARBA" id="ARBA00023098"/>
    </source>
</evidence>
<proteinExistence type="predicted"/>
<dbReference type="Gene3D" id="3.40.50.1820">
    <property type="entry name" value="alpha/beta hydrolase"/>
    <property type="match status" value="1"/>
</dbReference>
<dbReference type="Pfam" id="PF00561">
    <property type="entry name" value="Abhydrolase_1"/>
    <property type="match status" value="1"/>
</dbReference>
<dbReference type="PANTHER" id="PTHR11005">
    <property type="entry name" value="LYSOSOMAL ACID LIPASE-RELATED"/>
    <property type="match status" value="1"/>
</dbReference>
<dbReference type="SUPFAM" id="SSF53474">
    <property type="entry name" value="alpha/beta-Hydrolases"/>
    <property type="match status" value="1"/>
</dbReference>
<evidence type="ECO:0000313" key="4">
    <source>
        <dbReference type="EMBL" id="BDG08096.1"/>
    </source>
</evidence>
<evidence type="ECO:0000313" key="5">
    <source>
        <dbReference type="Proteomes" id="UP001162734"/>
    </source>
</evidence>
<keyword evidence="2" id="KW-0443">Lipid metabolism</keyword>
<dbReference type="InterPro" id="IPR029058">
    <property type="entry name" value="AB_hydrolase_fold"/>
</dbReference>
<gene>
    <name evidence="4" type="ORF">AMPC_12090</name>
</gene>
<dbReference type="EMBL" id="AP025592">
    <property type="protein sequence ID" value="BDG08096.1"/>
    <property type="molecule type" value="Genomic_DNA"/>
</dbReference>